<dbReference type="InterPro" id="IPR050351">
    <property type="entry name" value="BphY/WalK/GraS-like"/>
</dbReference>
<dbReference type="SUPFAM" id="SSF55874">
    <property type="entry name" value="ATPase domain of HSP90 chaperone/DNA topoisomerase II/histidine kinase"/>
    <property type="match status" value="1"/>
</dbReference>
<evidence type="ECO:0000256" key="2">
    <source>
        <dbReference type="ARBA" id="ARBA00012438"/>
    </source>
</evidence>
<dbReference type="PANTHER" id="PTHR42878:SF15">
    <property type="entry name" value="BACTERIOPHYTOCHROME"/>
    <property type="match status" value="1"/>
</dbReference>
<feature type="transmembrane region" description="Helical" evidence="5">
    <location>
        <begin position="30"/>
        <end position="51"/>
    </location>
</feature>
<keyword evidence="5" id="KW-0812">Transmembrane</keyword>
<keyword evidence="8" id="KW-1185">Reference proteome</keyword>
<keyword evidence="5" id="KW-0472">Membrane</keyword>
<dbReference type="Pfam" id="PF02518">
    <property type="entry name" value="HATPase_c"/>
    <property type="match status" value="1"/>
</dbReference>
<dbReference type="GO" id="GO:0007234">
    <property type="term" value="P:osmosensory signaling via phosphorelay pathway"/>
    <property type="evidence" value="ECO:0007669"/>
    <property type="project" value="TreeGrafter"/>
</dbReference>
<gene>
    <name evidence="7" type="ordered locus">Fjoh_4399</name>
</gene>
<feature type="transmembrane region" description="Helical" evidence="5">
    <location>
        <begin position="71"/>
        <end position="93"/>
    </location>
</feature>
<dbReference type="eggNOG" id="COG4251">
    <property type="taxonomic scope" value="Bacteria"/>
</dbReference>
<dbReference type="AlphaFoldDB" id="A5FBL7"/>
<evidence type="ECO:0000256" key="3">
    <source>
        <dbReference type="ARBA" id="ARBA00022679"/>
    </source>
</evidence>
<dbReference type="InterPro" id="IPR036890">
    <property type="entry name" value="HATPase_C_sf"/>
</dbReference>
<dbReference type="InterPro" id="IPR003594">
    <property type="entry name" value="HATPase_dom"/>
</dbReference>
<keyword evidence="3" id="KW-0808">Transferase</keyword>
<sequence length="341" mass="38987">MALVAIIFLAIIIVSIILGWGLFFKTYSKLLIAALILLLSFLVLLFFTTIHSIDVLDNAKDYSKIGPYGDYIGGILNPLIAVFAVFAAGFAFYAQYEANKQVQDQFKIQQFESQFFEMLRLHKENVNEMKITGYDSVIQETLDNEKKVVQIIRSHNTKIIEGRKVFVSMVVELISCYEFLEEINSTWKVRYTPVDLLKLSYRIFFFGSNSELIILDKIDVDFIDHVKKQLRKHRKRHRDSKANEPPRVIITSHIINQEGIELLEIKIRDNGIGLDPVFAEKIFDAFERLHSKDQYEGNGLGLALCRKIAKRHNGAITAAGEKDNGAEFTVTLPLKQSDSYL</sequence>
<dbReference type="KEGG" id="fjo:Fjoh_4399"/>
<dbReference type="GeneID" id="31767324"/>
<dbReference type="InterPro" id="IPR005467">
    <property type="entry name" value="His_kinase_dom"/>
</dbReference>
<evidence type="ECO:0000313" key="7">
    <source>
        <dbReference type="EMBL" id="ABQ07406.1"/>
    </source>
</evidence>
<dbReference type="PANTHER" id="PTHR42878">
    <property type="entry name" value="TWO-COMPONENT HISTIDINE KINASE"/>
    <property type="match status" value="1"/>
</dbReference>
<comment type="catalytic activity">
    <reaction evidence="1">
        <text>ATP + protein L-histidine = ADP + protein N-phospho-L-histidine.</text>
        <dbReference type="EC" id="2.7.13.3"/>
    </reaction>
</comment>
<keyword evidence="4 7" id="KW-0418">Kinase</keyword>
<dbReference type="PRINTS" id="PR00344">
    <property type="entry name" value="BCTRLSENSOR"/>
</dbReference>
<reference evidence="7 8" key="1">
    <citation type="journal article" date="2009" name="Appl. Environ. Microbiol.">
        <title>Novel features of the polysaccharide-digesting gliding bacterium Flavobacterium johnsoniae as revealed by genome sequence analysis.</title>
        <authorList>
            <person name="McBride M.J."/>
            <person name="Xie G."/>
            <person name="Martens E.C."/>
            <person name="Lapidus A."/>
            <person name="Henrissat B."/>
            <person name="Rhodes R.G."/>
            <person name="Goltsman E."/>
            <person name="Wang W."/>
            <person name="Xu J."/>
            <person name="Hunnicutt D.W."/>
            <person name="Staroscik A.M."/>
            <person name="Hoover T.R."/>
            <person name="Cheng Y.Q."/>
            <person name="Stein J.L."/>
        </authorList>
    </citation>
    <scope>NUCLEOTIDE SEQUENCE [LARGE SCALE GENOMIC DNA]</scope>
    <source>
        <strain evidence="8">ATCC 17061 / DSM 2064 / JCM 8514 / BCRC 14874 / CCUG 350202 / NBRC 14942 / NCIMB 11054 / UW101</strain>
    </source>
</reference>
<evidence type="ECO:0000256" key="4">
    <source>
        <dbReference type="ARBA" id="ARBA00022777"/>
    </source>
</evidence>
<proteinExistence type="predicted"/>
<dbReference type="EC" id="2.7.13.3" evidence="2"/>
<dbReference type="RefSeq" id="WP_012026372.1">
    <property type="nucleotide sequence ID" value="NC_009441.1"/>
</dbReference>
<dbReference type="Gene3D" id="3.30.565.10">
    <property type="entry name" value="Histidine kinase-like ATPase, C-terminal domain"/>
    <property type="match status" value="1"/>
</dbReference>
<feature type="transmembrane region" description="Helical" evidence="5">
    <location>
        <begin position="6"/>
        <end position="23"/>
    </location>
</feature>
<dbReference type="GO" id="GO:0004673">
    <property type="term" value="F:protein histidine kinase activity"/>
    <property type="evidence" value="ECO:0007669"/>
    <property type="project" value="UniProtKB-EC"/>
</dbReference>
<dbReference type="GO" id="GO:0030295">
    <property type="term" value="F:protein kinase activator activity"/>
    <property type="evidence" value="ECO:0007669"/>
    <property type="project" value="TreeGrafter"/>
</dbReference>
<dbReference type="OrthoDB" id="6678638at2"/>
<evidence type="ECO:0000256" key="5">
    <source>
        <dbReference type="SAM" id="Phobius"/>
    </source>
</evidence>
<evidence type="ECO:0000313" key="8">
    <source>
        <dbReference type="Proteomes" id="UP000006694"/>
    </source>
</evidence>
<dbReference type="EMBL" id="CP000685">
    <property type="protein sequence ID" value="ABQ07406.1"/>
    <property type="molecule type" value="Genomic_DNA"/>
</dbReference>
<accession>A5FBL7</accession>
<organism evidence="7 8">
    <name type="scientific">Flavobacterium johnsoniae (strain ATCC 17061 / DSM 2064 / JCM 8514 / BCRC 14874 / CCUG 350202 / NBRC 14942 / NCIMB 11054 / UW101)</name>
    <name type="common">Cytophaga johnsonae</name>
    <dbReference type="NCBI Taxonomy" id="376686"/>
    <lineage>
        <taxon>Bacteria</taxon>
        <taxon>Pseudomonadati</taxon>
        <taxon>Bacteroidota</taxon>
        <taxon>Flavobacteriia</taxon>
        <taxon>Flavobacteriales</taxon>
        <taxon>Flavobacteriaceae</taxon>
        <taxon>Flavobacterium</taxon>
    </lineage>
</organism>
<dbReference type="STRING" id="376686.Fjoh_4399"/>
<dbReference type="Proteomes" id="UP000006694">
    <property type="component" value="Chromosome"/>
</dbReference>
<name>A5FBL7_FLAJ1</name>
<dbReference type="GO" id="GO:0000156">
    <property type="term" value="F:phosphorelay response regulator activity"/>
    <property type="evidence" value="ECO:0007669"/>
    <property type="project" value="TreeGrafter"/>
</dbReference>
<dbReference type="HOGENOM" id="CLU_813170_0_0_10"/>
<dbReference type="InterPro" id="IPR004358">
    <property type="entry name" value="Sig_transdc_His_kin-like_C"/>
</dbReference>
<dbReference type="SMART" id="SM00387">
    <property type="entry name" value="HATPase_c"/>
    <property type="match status" value="1"/>
</dbReference>
<protein>
    <recommendedName>
        <fullName evidence="2">histidine kinase</fullName>
        <ecNumber evidence="2">2.7.13.3</ecNumber>
    </recommendedName>
</protein>
<evidence type="ECO:0000256" key="1">
    <source>
        <dbReference type="ARBA" id="ARBA00000085"/>
    </source>
</evidence>
<evidence type="ECO:0000259" key="6">
    <source>
        <dbReference type="PROSITE" id="PS50109"/>
    </source>
</evidence>
<feature type="domain" description="Histidine kinase" evidence="6">
    <location>
        <begin position="263"/>
        <end position="336"/>
    </location>
</feature>
<dbReference type="PROSITE" id="PS50109">
    <property type="entry name" value="HIS_KIN"/>
    <property type="match status" value="1"/>
</dbReference>
<keyword evidence="5" id="KW-1133">Transmembrane helix</keyword>